<accession>A0A8T0ERX2</accession>
<evidence type="ECO:0000313" key="2">
    <source>
        <dbReference type="Proteomes" id="UP000807504"/>
    </source>
</evidence>
<name>A0A8T0ERX2_ARGBR</name>
<reference evidence="1" key="2">
    <citation type="submission" date="2020-06" db="EMBL/GenBank/DDBJ databases">
        <authorList>
            <person name="Sheffer M."/>
        </authorList>
    </citation>
    <scope>NUCLEOTIDE SEQUENCE</scope>
</reference>
<keyword evidence="2" id="KW-1185">Reference proteome</keyword>
<comment type="caution">
    <text evidence="1">The sequence shown here is derived from an EMBL/GenBank/DDBJ whole genome shotgun (WGS) entry which is preliminary data.</text>
</comment>
<dbReference type="AlphaFoldDB" id="A0A8T0ERX2"/>
<protein>
    <submittedName>
        <fullName evidence="1">Uncharacterized protein</fullName>
    </submittedName>
</protein>
<dbReference type="EMBL" id="JABXBU010002072">
    <property type="protein sequence ID" value="KAF8777196.1"/>
    <property type="molecule type" value="Genomic_DNA"/>
</dbReference>
<dbReference type="Proteomes" id="UP000807504">
    <property type="component" value="Unassembled WGS sequence"/>
</dbReference>
<proteinExistence type="predicted"/>
<organism evidence="1 2">
    <name type="scientific">Argiope bruennichi</name>
    <name type="common">Wasp spider</name>
    <name type="synonym">Aranea bruennichi</name>
    <dbReference type="NCBI Taxonomy" id="94029"/>
    <lineage>
        <taxon>Eukaryota</taxon>
        <taxon>Metazoa</taxon>
        <taxon>Ecdysozoa</taxon>
        <taxon>Arthropoda</taxon>
        <taxon>Chelicerata</taxon>
        <taxon>Arachnida</taxon>
        <taxon>Araneae</taxon>
        <taxon>Araneomorphae</taxon>
        <taxon>Entelegynae</taxon>
        <taxon>Araneoidea</taxon>
        <taxon>Araneidae</taxon>
        <taxon>Argiope</taxon>
    </lineage>
</organism>
<reference evidence="1" key="1">
    <citation type="journal article" date="2020" name="bioRxiv">
        <title>Chromosome-level reference genome of the European wasp spider Argiope bruennichi: a resource for studies on range expansion and evolutionary adaptation.</title>
        <authorList>
            <person name="Sheffer M.M."/>
            <person name="Hoppe A."/>
            <person name="Krehenwinkel H."/>
            <person name="Uhl G."/>
            <person name="Kuss A.W."/>
            <person name="Jensen L."/>
            <person name="Jensen C."/>
            <person name="Gillespie R.G."/>
            <person name="Hoff K.J."/>
            <person name="Prost S."/>
        </authorList>
    </citation>
    <scope>NUCLEOTIDE SEQUENCE</scope>
</reference>
<evidence type="ECO:0000313" key="1">
    <source>
        <dbReference type="EMBL" id="KAF8777196.1"/>
    </source>
</evidence>
<sequence>MEEPTKVVKKCVKTTLSGPFFWMISDDQSHPQNTRSEKKMVMTPHHLTQGLPRAPGPHCEVGRISRLGALLQPGLKL</sequence>
<gene>
    <name evidence="1" type="ORF">HNY73_014107</name>
</gene>